<comment type="caution">
    <text evidence="7">The sequence shown here is derived from an EMBL/GenBank/DDBJ whole genome shotgun (WGS) entry which is preliminary data.</text>
</comment>
<evidence type="ECO:0000313" key="8">
    <source>
        <dbReference type="Proteomes" id="UP001159427"/>
    </source>
</evidence>
<dbReference type="InterPro" id="IPR017981">
    <property type="entry name" value="GPCR_2-like_7TM"/>
</dbReference>
<feature type="transmembrane region" description="Helical" evidence="5">
    <location>
        <begin position="6"/>
        <end position="27"/>
    </location>
</feature>
<evidence type="ECO:0000256" key="1">
    <source>
        <dbReference type="ARBA" id="ARBA00004141"/>
    </source>
</evidence>
<feature type="transmembrane region" description="Helical" evidence="5">
    <location>
        <begin position="191"/>
        <end position="210"/>
    </location>
</feature>
<keyword evidence="8" id="KW-1185">Reference proteome</keyword>
<evidence type="ECO:0000259" key="6">
    <source>
        <dbReference type="PROSITE" id="PS50261"/>
    </source>
</evidence>
<evidence type="ECO:0000256" key="2">
    <source>
        <dbReference type="ARBA" id="ARBA00022692"/>
    </source>
</evidence>
<dbReference type="PROSITE" id="PS50261">
    <property type="entry name" value="G_PROTEIN_RECEP_F2_4"/>
    <property type="match status" value="1"/>
</dbReference>
<feature type="transmembrane region" description="Helical" evidence="5">
    <location>
        <begin position="77"/>
        <end position="103"/>
    </location>
</feature>
<organism evidence="7 8">
    <name type="scientific">Porites evermanni</name>
    <dbReference type="NCBI Taxonomy" id="104178"/>
    <lineage>
        <taxon>Eukaryota</taxon>
        <taxon>Metazoa</taxon>
        <taxon>Cnidaria</taxon>
        <taxon>Anthozoa</taxon>
        <taxon>Hexacorallia</taxon>
        <taxon>Scleractinia</taxon>
        <taxon>Fungiina</taxon>
        <taxon>Poritidae</taxon>
        <taxon>Porites</taxon>
    </lineage>
</organism>
<feature type="non-terminal residue" evidence="7">
    <location>
        <position position="1"/>
    </location>
</feature>
<keyword evidence="2 5" id="KW-0812">Transmembrane</keyword>
<sequence>EFILTAITYIGCSVSIFSAFLTVITFLSLPIIKSEITKIHLNLSIAVGIAQVLFLAAGSEKLVGKTVICKLYTGLSFYFFMSVFTWMFVEGVHLYQMIVIAFVSRSTMKFYVALGWGKFNLLPIHRNICLSSIALTSHCSGTHTFCQIWQKVFHGRLIGINLFVLVRVLCVRININKEEGTKAQLRTTARVSLILLPLLGISWVFGVFAVNDDTVVFQYIFTISNSIQ</sequence>
<keyword evidence="4 5" id="KW-0472">Membrane</keyword>
<protein>
    <recommendedName>
        <fullName evidence="6">G-protein coupled receptors family 2 profile 2 domain-containing protein</fullName>
    </recommendedName>
</protein>
<dbReference type="Proteomes" id="UP001159427">
    <property type="component" value="Unassembled WGS sequence"/>
</dbReference>
<dbReference type="InterPro" id="IPR000832">
    <property type="entry name" value="GPCR_2_secretin-like"/>
</dbReference>
<name>A0ABN8STS2_9CNID</name>
<evidence type="ECO:0000256" key="5">
    <source>
        <dbReference type="SAM" id="Phobius"/>
    </source>
</evidence>
<feature type="non-terminal residue" evidence="7">
    <location>
        <position position="228"/>
    </location>
</feature>
<accession>A0ABN8STS2</accession>
<evidence type="ECO:0000256" key="3">
    <source>
        <dbReference type="ARBA" id="ARBA00022989"/>
    </source>
</evidence>
<dbReference type="PANTHER" id="PTHR12011">
    <property type="entry name" value="ADHESION G-PROTEIN COUPLED RECEPTOR"/>
    <property type="match status" value="1"/>
</dbReference>
<comment type="subcellular location">
    <subcellularLocation>
        <location evidence="1">Membrane</location>
        <topology evidence="1">Multi-pass membrane protein</topology>
    </subcellularLocation>
</comment>
<reference evidence="7 8" key="1">
    <citation type="submission" date="2022-05" db="EMBL/GenBank/DDBJ databases">
        <authorList>
            <consortium name="Genoscope - CEA"/>
            <person name="William W."/>
        </authorList>
    </citation>
    <scope>NUCLEOTIDE SEQUENCE [LARGE SCALE GENOMIC DNA]</scope>
</reference>
<gene>
    <name evidence="7" type="ORF">PEVE_00029085</name>
</gene>
<evidence type="ECO:0000256" key="4">
    <source>
        <dbReference type="ARBA" id="ARBA00023136"/>
    </source>
</evidence>
<dbReference type="PANTHER" id="PTHR12011:SF347">
    <property type="entry name" value="FI21270P1-RELATED"/>
    <property type="match status" value="1"/>
</dbReference>
<feature type="transmembrane region" description="Helical" evidence="5">
    <location>
        <begin position="39"/>
        <end position="57"/>
    </location>
</feature>
<dbReference type="PRINTS" id="PR00249">
    <property type="entry name" value="GPCRSECRETIN"/>
</dbReference>
<feature type="domain" description="G-protein coupled receptors family 2 profile 2" evidence="6">
    <location>
        <begin position="4"/>
        <end position="228"/>
    </location>
</feature>
<dbReference type="Gene3D" id="1.20.1070.10">
    <property type="entry name" value="Rhodopsin 7-helix transmembrane proteins"/>
    <property type="match status" value="1"/>
</dbReference>
<dbReference type="EMBL" id="CALNXI010004049">
    <property type="protein sequence ID" value="CAH3194959.1"/>
    <property type="molecule type" value="Genomic_DNA"/>
</dbReference>
<keyword evidence="3 5" id="KW-1133">Transmembrane helix</keyword>
<dbReference type="Pfam" id="PF00002">
    <property type="entry name" value="7tm_2"/>
    <property type="match status" value="1"/>
</dbReference>
<proteinExistence type="predicted"/>
<evidence type="ECO:0000313" key="7">
    <source>
        <dbReference type="EMBL" id="CAH3194959.1"/>
    </source>
</evidence>